<accession>A0A382W1A8</accession>
<sequence>TRDLRVGTTVVGASSPQQICQTATATDANIPAEFWKEVGRTAKANMEDTIQGIQPQ</sequence>
<dbReference type="EMBL" id="UINC01156292">
    <property type="protein sequence ID" value="SVD52626.1"/>
    <property type="molecule type" value="Genomic_DNA"/>
</dbReference>
<proteinExistence type="predicted"/>
<protein>
    <submittedName>
        <fullName evidence="1">Uncharacterized protein</fullName>
    </submittedName>
</protein>
<gene>
    <name evidence="1" type="ORF">METZ01_LOCUS405480</name>
</gene>
<feature type="non-terminal residue" evidence="1">
    <location>
        <position position="1"/>
    </location>
</feature>
<reference evidence="1" key="1">
    <citation type="submission" date="2018-05" db="EMBL/GenBank/DDBJ databases">
        <authorList>
            <person name="Lanie J.A."/>
            <person name="Ng W.-L."/>
            <person name="Kazmierczak K.M."/>
            <person name="Andrzejewski T.M."/>
            <person name="Davidsen T.M."/>
            <person name="Wayne K.J."/>
            <person name="Tettelin H."/>
            <person name="Glass J.I."/>
            <person name="Rusch D."/>
            <person name="Podicherti R."/>
            <person name="Tsui H.-C.T."/>
            <person name="Winkler M.E."/>
        </authorList>
    </citation>
    <scope>NUCLEOTIDE SEQUENCE</scope>
</reference>
<organism evidence="1">
    <name type="scientific">marine metagenome</name>
    <dbReference type="NCBI Taxonomy" id="408172"/>
    <lineage>
        <taxon>unclassified sequences</taxon>
        <taxon>metagenomes</taxon>
        <taxon>ecological metagenomes</taxon>
    </lineage>
</organism>
<evidence type="ECO:0000313" key="1">
    <source>
        <dbReference type="EMBL" id="SVD52626.1"/>
    </source>
</evidence>
<name>A0A382W1A8_9ZZZZ</name>
<dbReference type="AlphaFoldDB" id="A0A382W1A8"/>